<dbReference type="SUPFAM" id="SSF48264">
    <property type="entry name" value="Cytochrome P450"/>
    <property type="match status" value="1"/>
</dbReference>
<dbReference type="GO" id="GO:0005789">
    <property type="term" value="C:endoplasmic reticulum membrane"/>
    <property type="evidence" value="ECO:0007669"/>
    <property type="project" value="UniProtKB-SubCell"/>
</dbReference>
<evidence type="ECO:0000256" key="7">
    <source>
        <dbReference type="ARBA" id="ARBA00022723"/>
    </source>
</evidence>
<evidence type="ECO:0000256" key="11">
    <source>
        <dbReference type="ARBA" id="ARBA00023004"/>
    </source>
</evidence>
<feature type="transmembrane region" description="Helical" evidence="17">
    <location>
        <begin position="12"/>
        <end position="29"/>
    </location>
</feature>
<evidence type="ECO:0000313" key="19">
    <source>
        <dbReference type="Proteomes" id="UP000694402"/>
    </source>
</evidence>
<comment type="subcellular location">
    <subcellularLocation>
        <location evidence="3">Endoplasmic reticulum membrane</location>
        <topology evidence="3">Peripheral membrane protein</topology>
    </subcellularLocation>
    <subcellularLocation>
        <location evidence="2">Microsome membrane</location>
        <topology evidence="2">Peripheral membrane protein</topology>
    </subcellularLocation>
</comment>
<evidence type="ECO:0000256" key="15">
    <source>
        <dbReference type="PIRSR" id="PIRSR602401-1"/>
    </source>
</evidence>
<evidence type="ECO:0000256" key="17">
    <source>
        <dbReference type="SAM" id="Phobius"/>
    </source>
</evidence>
<reference evidence="19" key="1">
    <citation type="journal article" date="2018" name="PLoS ONE">
        <title>Chinook salmon (Oncorhynchus tshawytscha) genome and transcriptome.</title>
        <authorList>
            <person name="Christensen K.A."/>
            <person name="Leong J.S."/>
            <person name="Sakhrani D."/>
            <person name="Biagi C.A."/>
            <person name="Minkley D.R."/>
            <person name="Withler R.E."/>
            <person name="Rondeau E.B."/>
            <person name="Koop B.F."/>
            <person name="Devlin R.H."/>
        </authorList>
    </citation>
    <scope>NUCLEOTIDE SEQUENCE [LARGE SCALE GENOMIC DNA]</scope>
</reference>
<keyword evidence="7 15" id="KW-0479">Metal-binding</keyword>
<dbReference type="InterPro" id="IPR036396">
    <property type="entry name" value="Cyt_P450_sf"/>
</dbReference>
<dbReference type="PRINTS" id="PR00385">
    <property type="entry name" value="P450"/>
</dbReference>
<evidence type="ECO:0000256" key="2">
    <source>
        <dbReference type="ARBA" id="ARBA00004174"/>
    </source>
</evidence>
<dbReference type="Ensembl" id="ENSOTST00005133894.1">
    <property type="protein sequence ID" value="ENSOTSP00005132859.1"/>
    <property type="gene ID" value="ENSOTSG00005047782.2"/>
</dbReference>
<evidence type="ECO:0000256" key="8">
    <source>
        <dbReference type="ARBA" id="ARBA00022824"/>
    </source>
</evidence>
<evidence type="ECO:0000256" key="16">
    <source>
        <dbReference type="RuleBase" id="RU000461"/>
    </source>
</evidence>
<dbReference type="PANTHER" id="PTHR24302">
    <property type="entry name" value="CYTOCHROME P450 FAMILY 3"/>
    <property type="match status" value="1"/>
</dbReference>
<keyword evidence="17" id="KW-0812">Transmembrane</keyword>
<accession>A0AAZ3QY93</accession>
<dbReference type="InterPro" id="IPR001128">
    <property type="entry name" value="Cyt_P450"/>
</dbReference>
<dbReference type="GO" id="GO:0005506">
    <property type="term" value="F:iron ion binding"/>
    <property type="evidence" value="ECO:0007669"/>
    <property type="project" value="InterPro"/>
</dbReference>
<evidence type="ECO:0000256" key="13">
    <source>
        <dbReference type="ARBA" id="ARBA00023136"/>
    </source>
</evidence>
<reference evidence="18" key="2">
    <citation type="submission" date="2025-08" db="UniProtKB">
        <authorList>
            <consortium name="Ensembl"/>
        </authorList>
    </citation>
    <scope>IDENTIFICATION</scope>
</reference>
<organism evidence="18 19">
    <name type="scientific">Oncorhynchus tshawytscha</name>
    <name type="common">Chinook salmon</name>
    <name type="synonym">Salmo tshawytscha</name>
    <dbReference type="NCBI Taxonomy" id="74940"/>
    <lineage>
        <taxon>Eukaryota</taxon>
        <taxon>Metazoa</taxon>
        <taxon>Chordata</taxon>
        <taxon>Craniata</taxon>
        <taxon>Vertebrata</taxon>
        <taxon>Euteleostomi</taxon>
        <taxon>Actinopterygii</taxon>
        <taxon>Neopterygii</taxon>
        <taxon>Teleostei</taxon>
        <taxon>Protacanthopterygii</taxon>
        <taxon>Salmoniformes</taxon>
        <taxon>Salmonidae</taxon>
        <taxon>Salmoninae</taxon>
        <taxon>Oncorhynchus</taxon>
    </lineage>
</organism>
<dbReference type="PANTHER" id="PTHR24302:SF32">
    <property type="entry name" value="CYTOCHROME P450, FAMILY 3, SUBFAMILY A, POLYPEPTIDE 65"/>
    <property type="match status" value="1"/>
</dbReference>
<evidence type="ECO:0000256" key="3">
    <source>
        <dbReference type="ARBA" id="ARBA00004406"/>
    </source>
</evidence>
<sequence>MMSFLPYFSAETWTLLALLITLIVVYGYWPYGVFTKMGIPGPKPLPYFGTMLEYKKNIILNGELFDAVSVAEDDTWRRIRSVLSPSFTSGRLKEMFGIMKQHSANLLNGMKKQADKDQTIEVKEFFGPYSMDVVTSTAFSVDIDSLNNPSDPFVSNVKKMFKFNLFNPLFLLILFFPFTGPILEKMKFSFFPTAVLDFFYASLAKIKSGRDTGNSTSRVDFLQMMIDSQKGLTDHEILSQAVIFIFGGYETSSTTMSFLAYNLATNPHTMTKLQEEIDTVFPNKAPIQYEALMQMDYLDCVLNESLRLYPIAPRLERVAKKTVEINGIVIPKDCVVLVPTWTLHRDPEIWSDPEEFKPERFSKENKESIDPNTYMPFGAGPRNCIGMRFALIMIKLAMVEILQSFTFSVCDETEVRRSPEQTEYDIIKHQYLFQHGQHLF</sequence>
<reference evidence="18" key="3">
    <citation type="submission" date="2025-09" db="UniProtKB">
        <authorList>
            <consortium name="Ensembl"/>
        </authorList>
    </citation>
    <scope>IDENTIFICATION</scope>
</reference>
<dbReference type="Gene3D" id="1.10.630.10">
    <property type="entry name" value="Cytochrome P450"/>
    <property type="match status" value="1"/>
</dbReference>
<keyword evidence="13 17" id="KW-0472">Membrane</keyword>
<dbReference type="InterPro" id="IPR050705">
    <property type="entry name" value="Cytochrome_P450_3A"/>
</dbReference>
<dbReference type="FunFam" id="1.10.630.10:FF:000003">
    <property type="entry name" value="cytochrome P450 3A12-like isoform X2"/>
    <property type="match status" value="1"/>
</dbReference>
<dbReference type="InterPro" id="IPR017972">
    <property type="entry name" value="Cyt_P450_CS"/>
</dbReference>
<dbReference type="GO" id="GO:0020037">
    <property type="term" value="F:heme binding"/>
    <property type="evidence" value="ECO:0007669"/>
    <property type="project" value="InterPro"/>
</dbReference>
<dbReference type="AlphaFoldDB" id="A0AAZ3QY93"/>
<evidence type="ECO:0000256" key="6">
    <source>
        <dbReference type="ARBA" id="ARBA00022617"/>
    </source>
</evidence>
<dbReference type="GeneTree" id="ENSGT00950000182958"/>
<comment type="similarity">
    <text evidence="4 16">Belongs to the cytochrome P450 family.</text>
</comment>
<keyword evidence="6 15" id="KW-0349">Heme</keyword>
<dbReference type="InterPro" id="IPR002401">
    <property type="entry name" value="Cyt_P450_E_grp-I"/>
</dbReference>
<keyword evidence="8" id="KW-0256">Endoplasmic reticulum</keyword>
<feature type="binding site" description="axial binding residue" evidence="15">
    <location>
        <position position="384"/>
    </location>
    <ligand>
        <name>heme</name>
        <dbReference type="ChEBI" id="CHEBI:30413"/>
    </ligand>
    <ligandPart>
        <name>Fe</name>
        <dbReference type="ChEBI" id="CHEBI:18248"/>
    </ligandPart>
</feature>
<dbReference type="EC" id="1.14.14.1" evidence="5"/>
<dbReference type="PRINTS" id="PR00463">
    <property type="entry name" value="EP450I"/>
</dbReference>
<comment type="cofactor">
    <cofactor evidence="1 15">
        <name>heme</name>
        <dbReference type="ChEBI" id="CHEBI:30413"/>
    </cofactor>
</comment>
<evidence type="ECO:0000256" key="9">
    <source>
        <dbReference type="ARBA" id="ARBA00022848"/>
    </source>
</evidence>
<keyword evidence="11 15" id="KW-0408">Iron</keyword>
<protein>
    <recommendedName>
        <fullName evidence="5">unspecific monooxygenase</fullName>
        <ecNumber evidence="5">1.14.14.1</ecNumber>
    </recommendedName>
</protein>
<evidence type="ECO:0000256" key="14">
    <source>
        <dbReference type="ARBA" id="ARBA00047827"/>
    </source>
</evidence>
<evidence type="ECO:0000256" key="5">
    <source>
        <dbReference type="ARBA" id="ARBA00012109"/>
    </source>
</evidence>
<keyword evidence="19" id="KW-1185">Reference proteome</keyword>
<dbReference type="GO" id="GO:0016712">
    <property type="term" value="F:oxidoreductase activity, acting on paired donors, with incorporation or reduction of molecular oxygen, reduced flavin or flavoprotein as one donor, and incorporation of one atom of oxygen"/>
    <property type="evidence" value="ECO:0007669"/>
    <property type="project" value="UniProtKB-EC"/>
</dbReference>
<keyword evidence="10 16" id="KW-0560">Oxidoreductase</keyword>
<keyword evidence="9" id="KW-0492">Microsome</keyword>
<feature type="transmembrane region" description="Helical" evidence="17">
    <location>
        <begin position="165"/>
        <end position="183"/>
    </location>
</feature>
<name>A0AAZ3QY93_ONCTS</name>
<evidence type="ECO:0000313" key="18">
    <source>
        <dbReference type="Ensembl" id="ENSOTSP00005132859.1"/>
    </source>
</evidence>
<keyword evidence="12 16" id="KW-0503">Monooxygenase</keyword>
<dbReference type="Pfam" id="PF00067">
    <property type="entry name" value="p450"/>
    <property type="match status" value="1"/>
</dbReference>
<evidence type="ECO:0000256" key="1">
    <source>
        <dbReference type="ARBA" id="ARBA00001971"/>
    </source>
</evidence>
<evidence type="ECO:0000256" key="4">
    <source>
        <dbReference type="ARBA" id="ARBA00010617"/>
    </source>
</evidence>
<dbReference type="PROSITE" id="PS00086">
    <property type="entry name" value="CYTOCHROME_P450"/>
    <property type="match status" value="1"/>
</dbReference>
<proteinExistence type="inferred from homology"/>
<keyword evidence="17" id="KW-1133">Transmembrane helix</keyword>
<dbReference type="GO" id="GO:0008395">
    <property type="term" value="F:steroid hydroxylase activity"/>
    <property type="evidence" value="ECO:0007669"/>
    <property type="project" value="TreeGrafter"/>
</dbReference>
<evidence type="ECO:0000256" key="12">
    <source>
        <dbReference type="ARBA" id="ARBA00023033"/>
    </source>
</evidence>
<dbReference type="Proteomes" id="UP000694402">
    <property type="component" value="Unassembled WGS sequence"/>
</dbReference>
<gene>
    <name evidence="18" type="primary">LOC112214885</name>
</gene>
<comment type="catalytic activity">
    <reaction evidence="14">
        <text>an organic molecule + reduced [NADPH--hemoprotein reductase] + O2 = an alcohol + oxidized [NADPH--hemoprotein reductase] + H2O + H(+)</text>
        <dbReference type="Rhea" id="RHEA:17149"/>
        <dbReference type="Rhea" id="RHEA-COMP:11964"/>
        <dbReference type="Rhea" id="RHEA-COMP:11965"/>
        <dbReference type="ChEBI" id="CHEBI:15377"/>
        <dbReference type="ChEBI" id="CHEBI:15378"/>
        <dbReference type="ChEBI" id="CHEBI:15379"/>
        <dbReference type="ChEBI" id="CHEBI:30879"/>
        <dbReference type="ChEBI" id="CHEBI:57618"/>
        <dbReference type="ChEBI" id="CHEBI:58210"/>
        <dbReference type="ChEBI" id="CHEBI:142491"/>
        <dbReference type="EC" id="1.14.14.1"/>
    </reaction>
</comment>
<evidence type="ECO:0000256" key="10">
    <source>
        <dbReference type="ARBA" id="ARBA00023002"/>
    </source>
</evidence>